<organism evidence="1 2">
    <name type="scientific">Pelagibius litoralis</name>
    <dbReference type="NCBI Taxonomy" id="374515"/>
    <lineage>
        <taxon>Bacteria</taxon>
        <taxon>Pseudomonadati</taxon>
        <taxon>Pseudomonadota</taxon>
        <taxon>Alphaproteobacteria</taxon>
        <taxon>Rhodospirillales</taxon>
        <taxon>Rhodovibrionaceae</taxon>
        <taxon>Pelagibius</taxon>
    </lineage>
</organism>
<evidence type="ECO:0000313" key="2">
    <source>
        <dbReference type="Proteomes" id="UP000761264"/>
    </source>
</evidence>
<reference evidence="1" key="1">
    <citation type="submission" date="2020-03" db="EMBL/GenBank/DDBJ databases">
        <title>Genome of Pelagibius litoralis DSM 21314T.</title>
        <authorList>
            <person name="Wang G."/>
        </authorList>
    </citation>
    <scope>NUCLEOTIDE SEQUENCE</scope>
    <source>
        <strain evidence="1">DSM 21314</strain>
    </source>
</reference>
<dbReference type="RefSeq" id="WP_167228635.1">
    <property type="nucleotide sequence ID" value="NZ_JAAQPH010000020.1"/>
</dbReference>
<protein>
    <submittedName>
        <fullName evidence="1">Uncharacterized protein</fullName>
    </submittedName>
</protein>
<proteinExistence type="predicted"/>
<name>A0A967KFB7_9PROT</name>
<dbReference type="EMBL" id="JAAQPH010000020">
    <property type="protein sequence ID" value="NIA71220.1"/>
    <property type="molecule type" value="Genomic_DNA"/>
</dbReference>
<gene>
    <name evidence="1" type="ORF">HBA54_21705</name>
</gene>
<dbReference type="Proteomes" id="UP000761264">
    <property type="component" value="Unassembled WGS sequence"/>
</dbReference>
<dbReference type="AlphaFoldDB" id="A0A967KFB7"/>
<accession>A0A967KFB7</accession>
<sequence>MPSILLCFWDRMRPQRSAGAVISSMESFRCRSRLWQAFPIVAAETLVTGAVDFSTGEINQGVTFTMFIAAINAIKQNLINQGRENVSQLDEKD</sequence>
<evidence type="ECO:0000313" key="1">
    <source>
        <dbReference type="EMBL" id="NIA71220.1"/>
    </source>
</evidence>
<comment type="caution">
    <text evidence="1">The sequence shown here is derived from an EMBL/GenBank/DDBJ whole genome shotgun (WGS) entry which is preliminary data.</text>
</comment>
<keyword evidence="2" id="KW-1185">Reference proteome</keyword>